<dbReference type="PANTHER" id="PTHR42748:SF26">
    <property type="entry name" value="NMRA-LIKE DOMAIN-CONTAINING PROTEIN"/>
    <property type="match status" value="1"/>
</dbReference>
<keyword evidence="4" id="KW-0472">Membrane</keyword>
<keyword evidence="7" id="KW-1185">Reference proteome</keyword>
<keyword evidence="4" id="KW-1133">Transmembrane helix</keyword>
<dbReference type="OrthoDB" id="3358371at2759"/>
<dbReference type="PANTHER" id="PTHR42748">
    <property type="entry name" value="NITROGEN METABOLITE REPRESSION PROTEIN NMRA FAMILY MEMBER"/>
    <property type="match status" value="1"/>
</dbReference>
<dbReference type="STRING" id="1432307.W9CJK2"/>
<dbReference type="InterPro" id="IPR051164">
    <property type="entry name" value="NmrA-like_oxidored"/>
</dbReference>
<keyword evidence="4" id="KW-0812">Transmembrane</keyword>
<evidence type="ECO:0000256" key="2">
    <source>
        <dbReference type="ARBA" id="ARBA00022857"/>
    </source>
</evidence>
<organism evidence="6 7">
    <name type="scientific">Sclerotinia borealis (strain F-4128)</name>
    <dbReference type="NCBI Taxonomy" id="1432307"/>
    <lineage>
        <taxon>Eukaryota</taxon>
        <taxon>Fungi</taxon>
        <taxon>Dikarya</taxon>
        <taxon>Ascomycota</taxon>
        <taxon>Pezizomycotina</taxon>
        <taxon>Leotiomycetes</taxon>
        <taxon>Helotiales</taxon>
        <taxon>Sclerotiniaceae</taxon>
        <taxon>Sclerotinia</taxon>
    </lineage>
</organism>
<feature type="transmembrane region" description="Helical" evidence="4">
    <location>
        <begin position="6"/>
        <end position="27"/>
    </location>
</feature>
<sequence>MGQESLIIAVIVIVFTVIGGVVAFIVWHRLRRPRGGDGAIQMRRRRERGSEGRNVQDRGPDGPSIADIVRNSPGHHVGRTEGSDGRSLADIVNPPAKRRGKSSAARMKKGKKRGAAEASEDGPSTAAGNSSPDGIHNPAAHAERSPVGNGGKGKGKPAPGKIKRPVVAPESSDAPLIRSNRLQAVLKMKTMSIGNPENNTLKHAELTALPTNQVEVILHRNIQYSQIREAVIETPENRYWHPRVVSREDISKLTRMATKGVEVVQADFDDRNSLLLAFEGAAVIYSNTGFFVHLFTAISKGAPPGRTVHEYAFDREVAQGINIAEAAASPTILQTLERFIYSSLSDATKWSKGKYTTVYHFDSKAETIRLTQSRFPELAAKMSTLQVGHYVTNWKAFPSMAPQKQPDGSFLVMRPLRPDSVNEFMVAHRDTGVYVKALLDMPAGTNLIGVSQRMTWAEWTKVWGATLGVQAEFKHVSEEVFWEGVPEEMRELQDAWDYADEFGHTGGDPDVLRPEQLAFKIPVTSMEEYIRSEGWSSVLNA</sequence>
<evidence type="ECO:0000259" key="5">
    <source>
        <dbReference type="Pfam" id="PF05368"/>
    </source>
</evidence>
<evidence type="ECO:0000256" key="4">
    <source>
        <dbReference type="SAM" id="Phobius"/>
    </source>
</evidence>
<feature type="compositionally biased region" description="Basic residues" evidence="3">
    <location>
        <begin position="96"/>
        <end position="113"/>
    </location>
</feature>
<reference evidence="6 7" key="1">
    <citation type="journal article" date="2014" name="Genome Announc.">
        <title>Draft genome sequence of Sclerotinia borealis, a psychrophilic plant pathogenic fungus.</title>
        <authorList>
            <person name="Mardanov A.V."/>
            <person name="Beletsky A.V."/>
            <person name="Kadnikov V.V."/>
            <person name="Ignatov A.N."/>
            <person name="Ravin N.V."/>
        </authorList>
    </citation>
    <scope>NUCLEOTIDE SEQUENCE [LARGE SCALE GENOMIC DNA]</scope>
    <source>
        <strain evidence="7">F-4157</strain>
    </source>
</reference>
<comment type="similarity">
    <text evidence="1">Belongs to the NmrA-type oxidoreductase family.</text>
</comment>
<feature type="region of interest" description="Disordered" evidence="3">
    <location>
        <begin position="38"/>
        <end position="172"/>
    </location>
</feature>
<dbReference type="HOGENOM" id="CLU_503593_0_0_1"/>
<dbReference type="Gene3D" id="3.40.50.720">
    <property type="entry name" value="NAD(P)-binding Rossmann-like Domain"/>
    <property type="match status" value="1"/>
</dbReference>
<evidence type="ECO:0000313" key="7">
    <source>
        <dbReference type="Proteomes" id="UP000019487"/>
    </source>
</evidence>
<dbReference type="Proteomes" id="UP000019487">
    <property type="component" value="Unassembled WGS sequence"/>
</dbReference>
<keyword evidence="2" id="KW-0521">NADP</keyword>
<accession>W9CJK2</accession>
<dbReference type="SUPFAM" id="SSF51735">
    <property type="entry name" value="NAD(P)-binding Rossmann-fold domains"/>
    <property type="match status" value="1"/>
</dbReference>
<evidence type="ECO:0000256" key="3">
    <source>
        <dbReference type="SAM" id="MobiDB-lite"/>
    </source>
</evidence>
<dbReference type="InterPro" id="IPR008030">
    <property type="entry name" value="NmrA-like"/>
</dbReference>
<proteinExistence type="inferred from homology"/>
<feature type="compositionally biased region" description="Basic and acidic residues" evidence="3">
    <location>
        <begin position="48"/>
        <end position="60"/>
    </location>
</feature>
<name>W9CJK2_SCLBF</name>
<evidence type="ECO:0000256" key="1">
    <source>
        <dbReference type="ARBA" id="ARBA00006328"/>
    </source>
</evidence>
<dbReference type="AlphaFoldDB" id="W9CJK2"/>
<dbReference type="EMBL" id="AYSA01000223">
    <property type="protein sequence ID" value="ESZ94819.1"/>
    <property type="molecule type" value="Genomic_DNA"/>
</dbReference>
<feature type="domain" description="NmrA-like" evidence="5">
    <location>
        <begin position="231"/>
        <end position="529"/>
    </location>
</feature>
<evidence type="ECO:0000313" key="6">
    <source>
        <dbReference type="EMBL" id="ESZ94819.1"/>
    </source>
</evidence>
<dbReference type="Gene3D" id="3.90.25.10">
    <property type="entry name" value="UDP-galactose 4-epimerase, domain 1"/>
    <property type="match status" value="1"/>
</dbReference>
<gene>
    <name evidence="6" type="ORF">SBOR_4779</name>
</gene>
<protein>
    <submittedName>
        <fullName evidence="6">Putative hscarg dehydrogenase</fullName>
    </submittedName>
</protein>
<comment type="caution">
    <text evidence="6">The sequence shown here is derived from an EMBL/GenBank/DDBJ whole genome shotgun (WGS) entry which is preliminary data.</text>
</comment>
<dbReference type="InterPro" id="IPR036291">
    <property type="entry name" value="NAD(P)-bd_dom_sf"/>
</dbReference>
<dbReference type="Pfam" id="PF05368">
    <property type="entry name" value="NmrA"/>
    <property type="match status" value="1"/>
</dbReference>
<dbReference type="GO" id="GO:0005634">
    <property type="term" value="C:nucleus"/>
    <property type="evidence" value="ECO:0007669"/>
    <property type="project" value="TreeGrafter"/>
</dbReference>